<gene>
    <name evidence="8" type="ORF">ACJDT4_16285</name>
</gene>
<keyword evidence="3" id="KW-0597">Phosphoprotein</keyword>
<dbReference type="InterPro" id="IPR036097">
    <property type="entry name" value="HisK_dim/P_sf"/>
</dbReference>
<dbReference type="CDD" id="cd00082">
    <property type="entry name" value="HisKA"/>
    <property type="match status" value="1"/>
</dbReference>
<dbReference type="PRINTS" id="PR00344">
    <property type="entry name" value="BCTRLSENSOR"/>
</dbReference>
<dbReference type="InterPro" id="IPR050736">
    <property type="entry name" value="Sensor_HK_Regulatory"/>
</dbReference>
<keyword evidence="5" id="KW-0418">Kinase</keyword>
<evidence type="ECO:0000256" key="2">
    <source>
        <dbReference type="ARBA" id="ARBA00012438"/>
    </source>
</evidence>
<dbReference type="InterPro" id="IPR036890">
    <property type="entry name" value="HATPase_C_sf"/>
</dbReference>
<evidence type="ECO:0000256" key="4">
    <source>
        <dbReference type="ARBA" id="ARBA00022679"/>
    </source>
</evidence>
<evidence type="ECO:0000256" key="3">
    <source>
        <dbReference type="ARBA" id="ARBA00022553"/>
    </source>
</evidence>
<dbReference type="EMBL" id="JBJIAA010000014">
    <property type="protein sequence ID" value="MFL0251979.1"/>
    <property type="molecule type" value="Genomic_DNA"/>
</dbReference>
<dbReference type="Gene3D" id="3.30.450.20">
    <property type="entry name" value="PAS domain"/>
    <property type="match status" value="2"/>
</dbReference>
<dbReference type="InterPro" id="IPR035965">
    <property type="entry name" value="PAS-like_dom_sf"/>
</dbReference>
<dbReference type="Gene3D" id="3.30.565.10">
    <property type="entry name" value="Histidine kinase-like ATPase, C-terminal domain"/>
    <property type="match status" value="1"/>
</dbReference>
<dbReference type="GO" id="GO:0005524">
    <property type="term" value="F:ATP binding"/>
    <property type="evidence" value="ECO:0007669"/>
    <property type="project" value="UniProtKB-KW"/>
</dbReference>
<keyword evidence="6" id="KW-0902">Two-component regulatory system</keyword>
<dbReference type="SUPFAM" id="SSF47384">
    <property type="entry name" value="Homodimeric domain of signal transducing histidine kinase"/>
    <property type="match status" value="1"/>
</dbReference>
<evidence type="ECO:0000256" key="1">
    <source>
        <dbReference type="ARBA" id="ARBA00000085"/>
    </source>
</evidence>
<dbReference type="Gene3D" id="1.10.287.130">
    <property type="match status" value="1"/>
</dbReference>
<comment type="catalytic activity">
    <reaction evidence="1">
        <text>ATP + protein L-histidine = ADP + protein N-phospho-L-histidine.</text>
        <dbReference type="EC" id="2.7.13.3"/>
    </reaction>
</comment>
<evidence type="ECO:0000259" key="7">
    <source>
        <dbReference type="PROSITE" id="PS50109"/>
    </source>
</evidence>
<evidence type="ECO:0000313" key="9">
    <source>
        <dbReference type="Proteomes" id="UP001623592"/>
    </source>
</evidence>
<dbReference type="Pfam" id="PF02518">
    <property type="entry name" value="HATPase_c"/>
    <property type="match status" value="1"/>
</dbReference>
<dbReference type="InterPro" id="IPR003661">
    <property type="entry name" value="HisK_dim/P_dom"/>
</dbReference>
<keyword evidence="8" id="KW-0547">Nucleotide-binding</keyword>
<feature type="domain" description="Histidine kinase" evidence="7">
    <location>
        <begin position="399"/>
        <end position="622"/>
    </location>
</feature>
<keyword evidence="4" id="KW-0808">Transferase</keyword>
<dbReference type="InterPro" id="IPR005467">
    <property type="entry name" value="His_kinase_dom"/>
</dbReference>
<dbReference type="InterPro" id="IPR000014">
    <property type="entry name" value="PAS"/>
</dbReference>
<dbReference type="InterPro" id="IPR003594">
    <property type="entry name" value="HATPase_dom"/>
</dbReference>
<sequence length="652" mass="75617">MRSSLREFLEGKENEICNEIITFMIRYGVDVTFRDKMFLKVCVKAANDCIFNLCDENFQVMTQNVILCISKVYNKDNFMEKAYDIIKCFENGYRVYLINNIEDKKILNDCIVSIDEFFYKYEKSLIQNKSLLAGVDFFITGEEIDALIDSIPAIIILKDANGRWICANRYAEKFYNLNNNYAGKTDKELSVENKYIKESICSKYKRNAWTNSKSYFYEESVINNNKQVFLFVIEIPMAFQNGEKVIIIIKNDITKNKIAEKKMYDNENNYIKIFENITDAVFIHQDNKLLYLNKMAMELIGSNQIDDVIGKDFNSFLEISPKDIQSKKYNVKRLVYEGENIITNNSIKRKCDNKVFNVNILRIPFIYEDQNAILVIARNSDAKDSIVKYSKSKSEFMGTISHELRTPLNVILSALQVIGLYDECKDLEEQCRVYKKYYSMIKQNSYRLLRIVNNFMDVNEIEDGISKLNFTRENIVSIVEDVTMAAAAFINDKGKNIVFDTDIEEKIMLVDKDGIQKVILNLLSNAIKFTDKHGEIKVNVHDDDRNIVISVKDNGIGIPESKQKIIFERFVQLDRTFTRKREGSGIGLLIVKMIVNLHNGWITVHSKPGQGSEFVITLPVLNSRKFQNKHQENIIKLSSEEKVNLEFSDLML</sequence>
<reference evidence="8 9" key="1">
    <citation type="submission" date="2024-11" db="EMBL/GenBank/DDBJ databases">
        <authorList>
            <person name="Heng Y.C."/>
            <person name="Lim A.C.H."/>
            <person name="Lee J.K.Y."/>
            <person name="Kittelmann S."/>
        </authorList>
    </citation>
    <scope>NUCLEOTIDE SEQUENCE [LARGE SCALE GENOMIC DNA]</scope>
    <source>
        <strain evidence="8 9">WILCCON 0114</strain>
    </source>
</reference>
<organism evidence="8 9">
    <name type="scientific">Clostridium neuense</name>
    <dbReference type="NCBI Taxonomy" id="1728934"/>
    <lineage>
        <taxon>Bacteria</taxon>
        <taxon>Bacillati</taxon>
        <taxon>Bacillota</taxon>
        <taxon>Clostridia</taxon>
        <taxon>Eubacteriales</taxon>
        <taxon>Clostridiaceae</taxon>
        <taxon>Clostridium</taxon>
    </lineage>
</organism>
<evidence type="ECO:0000256" key="6">
    <source>
        <dbReference type="ARBA" id="ARBA00023012"/>
    </source>
</evidence>
<protein>
    <recommendedName>
        <fullName evidence="2">histidine kinase</fullName>
        <ecNumber evidence="2">2.7.13.3</ecNumber>
    </recommendedName>
</protein>
<dbReference type="PANTHER" id="PTHR43711">
    <property type="entry name" value="TWO-COMPONENT HISTIDINE KINASE"/>
    <property type="match status" value="1"/>
</dbReference>
<proteinExistence type="predicted"/>
<dbReference type="SMART" id="SM00387">
    <property type="entry name" value="HATPase_c"/>
    <property type="match status" value="1"/>
</dbReference>
<evidence type="ECO:0000313" key="8">
    <source>
        <dbReference type="EMBL" id="MFL0251979.1"/>
    </source>
</evidence>
<dbReference type="EC" id="2.7.13.3" evidence="2"/>
<accession>A0ABW8THF8</accession>
<evidence type="ECO:0000256" key="5">
    <source>
        <dbReference type="ARBA" id="ARBA00022777"/>
    </source>
</evidence>
<dbReference type="SMART" id="SM00388">
    <property type="entry name" value="HisKA"/>
    <property type="match status" value="1"/>
</dbReference>
<keyword evidence="9" id="KW-1185">Reference proteome</keyword>
<name>A0ABW8THF8_9CLOT</name>
<comment type="caution">
    <text evidence="8">The sequence shown here is derived from an EMBL/GenBank/DDBJ whole genome shotgun (WGS) entry which is preliminary data.</text>
</comment>
<dbReference type="SUPFAM" id="SSF55785">
    <property type="entry name" value="PYP-like sensor domain (PAS domain)"/>
    <property type="match status" value="2"/>
</dbReference>
<dbReference type="Proteomes" id="UP001623592">
    <property type="component" value="Unassembled WGS sequence"/>
</dbReference>
<dbReference type="Pfam" id="PF00512">
    <property type="entry name" value="HisKA"/>
    <property type="match status" value="1"/>
</dbReference>
<keyword evidence="8" id="KW-0067">ATP-binding</keyword>
<dbReference type="Pfam" id="PF13188">
    <property type="entry name" value="PAS_8"/>
    <property type="match status" value="1"/>
</dbReference>
<dbReference type="PANTHER" id="PTHR43711:SF26">
    <property type="entry name" value="SENSOR HISTIDINE KINASE RCSC"/>
    <property type="match status" value="1"/>
</dbReference>
<dbReference type="RefSeq" id="WP_406788630.1">
    <property type="nucleotide sequence ID" value="NZ_JBJIAA010000014.1"/>
</dbReference>
<dbReference type="PROSITE" id="PS50109">
    <property type="entry name" value="HIS_KIN"/>
    <property type="match status" value="1"/>
</dbReference>
<dbReference type="CDD" id="cd16922">
    <property type="entry name" value="HATPase_EvgS-ArcB-TorS-like"/>
    <property type="match status" value="1"/>
</dbReference>
<dbReference type="InterPro" id="IPR004358">
    <property type="entry name" value="Sig_transdc_His_kin-like_C"/>
</dbReference>
<dbReference type="SUPFAM" id="SSF55874">
    <property type="entry name" value="ATPase domain of HSP90 chaperone/DNA topoisomerase II/histidine kinase"/>
    <property type="match status" value="1"/>
</dbReference>